<dbReference type="AlphaFoldDB" id="A0A9D1H0L6"/>
<dbReference type="Gene3D" id="2.60.200.20">
    <property type="match status" value="1"/>
</dbReference>
<comment type="caution">
    <text evidence="4">The sequence shown here is derived from an EMBL/GenBank/DDBJ whole genome shotgun (WGS) entry which is preliminary data.</text>
</comment>
<protein>
    <submittedName>
        <fullName evidence="4">FHA domain-containing protein</fullName>
    </submittedName>
</protein>
<dbReference type="SUPFAM" id="SSF49879">
    <property type="entry name" value="SMAD/FHA domain"/>
    <property type="match status" value="1"/>
</dbReference>
<dbReference type="CDD" id="cd00060">
    <property type="entry name" value="FHA"/>
    <property type="match status" value="1"/>
</dbReference>
<feature type="region of interest" description="Disordered" evidence="2">
    <location>
        <begin position="1"/>
        <end position="142"/>
    </location>
</feature>
<keyword evidence="1" id="KW-0597">Phosphoprotein</keyword>
<name>A0A9D1H0L6_9ACTN</name>
<feature type="compositionally biased region" description="Low complexity" evidence="2">
    <location>
        <begin position="7"/>
        <end position="28"/>
    </location>
</feature>
<dbReference type="Proteomes" id="UP000886842">
    <property type="component" value="Unassembled WGS sequence"/>
</dbReference>
<sequence length="319" mass="33350">MPPVGAPPQGFAAPPQGFGAPPQGFGAPPQGPGGPGAPDGPGFGPPPGPGHAGPQDQQQPGPGQFQPEQFPPEQFQPGQHPPQGQAAPQQFGDQGPAQQQFPPQQQQPWGQPPQQQPPQQPPAQQPPAPQPSAPPADADHDGATVFATGLARSLKSNDQANAGSDLVLATMCNQQHPNEPGSQACSQCGGQIPPQSPQLVTRPALAVLRTSHGEQVEVDRAVLIGRSPTATRVPREQLPRLLTVPSPSHDISRTHLEFAPDGWKLMVKDLYSTNGTTLVRPGADMARERLVPGEPVEVRPGWVVDLGDGLTITIEPPGR</sequence>
<evidence type="ECO:0000313" key="4">
    <source>
        <dbReference type="EMBL" id="HIT76949.1"/>
    </source>
</evidence>
<evidence type="ECO:0000259" key="3">
    <source>
        <dbReference type="PROSITE" id="PS50006"/>
    </source>
</evidence>
<dbReference type="PROSITE" id="PS50006">
    <property type="entry name" value="FHA_DOMAIN"/>
    <property type="match status" value="1"/>
</dbReference>
<dbReference type="Pfam" id="PF00498">
    <property type="entry name" value="FHA"/>
    <property type="match status" value="1"/>
</dbReference>
<feature type="domain" description="FHA" evidence="3">
    <location>
        <begin position="222"/>
        <end position="278"/>
    </location>
</feature>
<dbReference type="InterPro" id="IPR008984">
    <property type="entry name" value="SMAD_FHA_dom_sf"/>
</dbReference>
<accession>A0A9D1H0L6</accession>
<organism evidence="4 5">
    <name type="scientific">Candidatus Avipropionibacterium avicola</name>
    <dbReference type="NCBI Taxonomy" id="2840701"/>
    <lineage>
        <taxon>Bacteria</taxon>
        <taxon>Bacillati</taxon>
        <taxon>Actinomycetota</taxon>
        <taxon>Actinomycetes</taxon>
        <taxon>Propionibacteriales</taxon>
        <taxon>Propionibacteriaceae</taxon>
        <taxon>Propionibacteriaceae incertae sedis</taxon>
        <taxon>Candidatus Avipropionibacterium</taxon>
    </lineage>
</organism>
<dbReference type="InterPro" id="IPR000253">
    <property type="entry name" value="FHA_dom"/>
</dbReference>
<feature type="compositionally biased region" description="Pro residues" evidence="2">
    <location>
        <begin position="110"/>
        <end position="134"/>
    </location>
</feature>
<proteinExistence type="predicted"/>
<evidence type="ECO:0000256" key="2">
    <source>
        <dbReference type="SAM" id="MobiDB-lite"/>
    </source>
</evidence>
<evidence type="ECO:0000313" key="5">
    <source>
        <dbReference type="Proteomes" id="UP000886842"/>
    </source>
</evidence>
<reference evidence="4" key="1">
    <citation type="submission" date="2020-10" db="EMBL/GenBank/DDBJ databases">
        <authorList>
            <person name="Gilroy R."/>
        </authorList>
    </citation>
    <scope>NUCLEOTIDE SEQUENCE</scope>
    <source>
        <strain evidence="4">ChiGjej1B1-24693</strain>
    </source>
</reference>
<feature type="compositionally biased region" description="Low complexity" evidence="2">
    <location>
        <begin position="52"/>
        <end position="109"/>
    </location>
</feature>
<reference evidence="4" key="2">
    <citation type="journal article" date="2021" name="PeerJ">
        <title>Extensive microbial diversity within the chicken gut microbiome revealed by metagenomics and culture.</title>
        <authorList>
            <person name="Gilroy R."/>
            <person name="Ravi A."/>
            <person name="Getino M."/>
            <person name="Pursley I."/>
            <person name="Horton D.L."/>
            <person name="Alikhan N.F."/>
            <person name="Baker D."/>
            <person name="Gharbi K."/>
            <person name="Hall N."/>
            <person name="Watson M."/>
            <person name="Adriaenssens E.M."/>
            <person name="Foster-Nyarko E."/>
            <person name="Jarju S."/>
            <person name="Secka A."/>
            <person name="Antonio M."/>
            <person name="Oren A."/>
            <person name="Chaudhuri R.R."/>
            <person name="La Ragione R."/>
            <person name="Hildebrand F."/>
            <person name="Pallen M.J."/>
        </authorList>
    </citation>
    <scope>NUCLEOTIDE SEQUENCE</scope>
    <source>
        <strain evidence="4">ChiGjej1B1-24693</strain>
    </source>
</reference>
<dbReference type="EMBL" id="DVLP01000443">
    <property type="protein sequence ID" value="HIT76949.1"/>
    <property type="molecule type" value="Genomic_DNA"/>
</dbReference>
<feature type="compositionally biased region" description="Gly residues" evidence="2">
    <location>
        <begin position="33"/>
        <end position="42"/>
    </location>
</feature>
<evidence type="ECO:0000256" key="1">
    <source>
        <dbReference type="ARBA" id="ARBA00022553"/>
    </source>
</evidence>
<gene>
    <name evidence="4" type="ORF">IAA98_15330</name>
</gene>